<dbReference type="VEuPathDB" id="VectorBase:LDEU013759"/>
<reference evidence="1 2" key="1">
    <citation type="journal article" date="2018" name="Gigascience">
        <title>Genomes of trombidid mites reveal novel predicted allergens and laterally-transferred genes associated with secondary metabolism.</title>
        <authorList>
            <person name="Dong X."/>
            <person name="Chaisiri K."/>
            <person name="Xia D."/>
            <person name="Armstrong S.D."/>
            <person name="Fang Y."/>
            <person name="Donnelly M.J."/>
            <person name="Kadowaki T."/>
            <person name="McGarry J.W."/>
            <person name="Darby A.C."/>
            <person name="Makepeace B.L."/>
        </authorList>
    </citation>
    <scope>NUCLEOTIDE SEQUENCE [LARGE SCALE GENOMIC DNA]</scope>
    <source>
        <strain evidence="1">UoL-UT</strain>
    </source>
</reference>
<name>A0A443RSH4_9ACAR</name>
<dbReference type="AlphaFoldDB" id="A0A443RSH4"/>
<dbReference type="PANTHER" id="PTHR45673">
    <property type="entry name" value="SERINE/THREONINE-PROTEIN PHOSPHATASE 2B CATALYTIC SUBUNIT 1-RELATED"/>
    <property type="match status" value="1"/>
</dbReference>
<dbReference type="GO" id="GO:0033192">
    <property type="term" value="F:calmodulin-dependent protein phosphatase activity"/>
    <property type="evidence" value="ECO:0007669"/>
    <property type="project" value="InterPro"/>
</dbReference>
<dbReference type="EMBL" id="NCKV01042348">
    <property type="protein sequence ID" value="RWS18281.1"/>
    <property type="molecule type" value="Genomic_DNA"/>
</dbReference>
<organism evidence="1 2">
    <name type="scientific">Leptotrombidium deliense</name>
    <dbReference type="NCBI Taxonomy" id="299467"/>
    <lineage>
        <taxon>Eukaryota</taxon>
        <taxon>Metazoa</taxon>
        <taxon>Ecdysozoa</taxon>
        <taxon>Arthropoda</taxon>
        <taxon>Chelicerata</taxon>
        <taxon>Arachnida</taxon>
        <taxon>Acari</taxon>
        <taxon>Acariformes</taxon>
        <taxon>Trombidiformes</taxon>
        <taxon>Prostigmata</taxon>
        <taxon>Anystina</taxon>
        <taxon>Parasitengona</taxon>
        <taxon>Trombiculoidea</taxon>
        <taxon>Trombiculidae</taxon>
        <taxon>Leptotrombidium</taxon>
    </lineage>
</organism>
<dbReference type="InterPro" id="IPR029052">
    <property type="entry name" value="Metallo-depent_PP-like"/>
</dbReference>
<dbReference type="InterPro" id="IPR043360">
    <property type="entry name" value="PP2B"/>
</dbReference>
<keyword evidence="2" id="KW-1185">Reference proteome</keyword>
<dbReference type="PRINTS" id="PR00114">
    <property type="entry name" value="STPHPHTASE"/>
</dbReference>
<comment type="caution">
    <text evidence="1">The sequence shown here is derived from an EMBL/GenBank/DDBJ whole genome shotgun (WGS) entry which is preliminary data.</text>
</comment>
<dbReference type="GO" id="GO:0097720">
    <property type="term" value="P:calcineurin-mediated signaling"/>
    <property type="evidence" value="ECO:0007669"/>
    <property type="project" value="InterPro"/>
</dbReference>
<dbReference type="SUPFAM" id="SSF56300">
    <property type="entry name" value="Metallo-dependent phosphatases"/>
    <property type="match status" value="1"/>
</dbReference>
<dbReference type="STRING" id="299467.A0A443RSH4"/>
<dbReference type="Proteomes" id="UP000288716">
    <property type="component" value="Unassembled WGS sequence"/>
</dbReference>
<evidence type="ECO:0000313" key="2">
    <source>
        <dbReference type="Proteomes" id="UP000288716"/>
    </source>
</evidence>
<dbReference type="Gene3D" id="3.60.21.10">
    <property type="match status" value="1"/>
</dbReference>
<gene>
    <name evidence="1" type="ORF">B4U80_10624</name>
</gene>
<dbReference type="OrthoDB" id="6511427at2759"/>
<proteinExistence type="predicted"/>
<dbReference type="InterPro" id="IPR006186">
    <property type="entry name" value="Ser/Thr-sp_prot-phosphatase"/>
</dbReference>
<accession>A0A443RSH4</accession>
<evidence type="ECO:0000313" key="1">
    <source>
        <dbReference type="EMBL" id="RWS18281.1"/>
    </source>
</evidence>
<protein>
    <submittedName>
        <fullName evidence="1">Serine/threonine protein phosphatase-like protein 2</fullName>
    </submittedName>
</protein>
<sequence>MLWNDPVNNNEFGEYAEMLRVQANQTTFANIAGFLPNTKRGTAYYYSDESVNKFLRANQLSHIIRAHEVIPPGFAFHCGGKVITVFSSSRYCGGLNEAAVVFVEQEMLRICRMDTTTI</sequence>